<proteinExistence type="predicted"/>
<dbReference type="GeneID" id="100197497"/>
<dbReference type="PANTHER" id="PTHR24067">
    <property type="entry name" value="UBIQUITIN-CONJUGATING ENZYME E2"/>
    <property type="match status" value="1"/>
</dbReference>
<dbReference type="RefSeq" id="XP_065676819.1">
    <property type="nucleotide sequence ID" value="XM_065820747.1"/>
</dbReference>
<name>A0ABM4DQF8_HYDVU</name>
<feature type="domain" description="UBC core" evidence="2">
    <location>
        <begin position="76"/>
        <end position="224"/>
    </location>
</feature>
<organism evidence="3 4">
    <name type="scientific">Hydra vulgaris</name>
    <name type="common">Hydra</name>
    <name type="synonym">Hydra attenuata</name>
    <dbReference type="NCBI Taxonomy" id="6087"/>
    <lineage>
        <taxon>Eukaryota</taxon>
        <taxon>Metazoa</taxon>
        <taxon>Cnidaria</taxon>
        <taxon>Hydrozoa</taxon>
        <taxon>Hydroidolina</taxon>
        <taxon>Anthoathecata</taxon>
        <taxon>Aplanulata</taxon>
        <taxon>Hydridae</taxon>
        <taxon>Hydra</taxon>
    </lineage>
</organism>
<dbReference type="PROSITE" id="PS50127">
    <property type="entry name" value="UBC_2"/>
    <property type="match status" value="1"/>
</dbReference>
<evidence type="ECO:0000313" key="3">
    <source>
        <dbReference type="Proteomes" id="UP001652625"/>
    </source>
</evidence>
<dbReference type="Pfam" id="PF00179">
    <property type="entry name" value="UQ_con"/>
    <property type="match status" value="1"/>
</dbReference>
<keyword evidence="3" id="KW-1185">Reference proteome</keyword>
<feature type="region of interest" description="Disordered" evidence="1">
    <location>
        <begin position="17"/>
        <end position="44"/>
    </location>
</feature>
<dbReference type="Proteomes" id="UP001652625">
    <property type="component" value="Chromosome 15"/>
</dbReference>
<reference evidence="4" key="1">
    <citation type="submission" date="2025-08" db="UniProtKB">
        <authorList>
            <consortium name="RefSeq"/>
        </authorList>
    </citation>
    <scope>IDENTIFICATION</scope>
</reference>
<dbReference type="InterPro" id="IPR050113">
    <property type="entry name" value="Ub_conjugating_enzyme"/>
</dbReference>
<dbReference type="InterPro" id="IPR000608">
    <property type="entry name" value="UBC"/>
</dbReference>
<evidence type="ECO:0000259" key="2">
    <source>
        <dbReference type="PROSITE" id="PS50127"/>
    </source>
</evidence>
<evidence type="ECO:0000256" key="1">
    <source>
        <dbReference type="SAM" id="MobiDB-lite"/>
    </source>
</evidence>
<dbReference type="Gene3D" id="3.10.110.10">
    <property type="entry name" value="Ubiquitin Conjugating Enzyme"/>
    <property type="match status" value="1"/>
</dbReference>
<protein>
    <submittedName>
        <fullName evidence="4">Protein AKTIP homolog isoform X4</fullName>
    </submittedName>
</protein>
<gene>
    <name evidence="4" type="primary">LOC100197497</name>
</gene>
<dbReference type="CDD" id="cd23814">
    <property type="entry name" value="UEV_AKTIP"/>
    <property type="match status" value="1"/>
</dbReference>
<dbReference type="SUPFAM" id="SSF54495">
    <property type="entry name" value="UBC-like"/>
    <property type="match status" value="1"/>
</dbReference>
<evidence type="ECO:0000313" key="4">
    <source>
        <dbReference type="RefSeq" id="XP_065676819.1"/>
    </source>
</evidence>
<dbReference type="SMART" id="SM00212">
    <property type="entry name" value="UBCc"/>
    <property type="match status" value="1"/>
</dbReference>
<sequence>MFKSHKQTLAQQLKSKFSFSLGHENPPPKPMPVSKKLPPEPTPDEELLMKESLKEKLLPSNENLHNENIKSYGPFFLEYSIAAEFNHVKKTRLPGVYVIPSAKDPLVWFGVLFIRQGIYQDGVFRFSIFIPSNYPDGDCPSVIFKPPVYHPFINATTGVLDIERAFSSWRPNVNHLWQVLLHLRRIFYKFDSKDPVNKQAAELFDKDLIAYEKKVKEEIEYINNFLYDNEDNTDPHAIRFTEWNPDIHEELRSSIVRQQTEMVDIIDEDFSKPRLSGLSYIEPGTPLIFSKERFYQCP</sequence>
<dbReference type="InterPro" id="IPR016135">
    <property type="entry name" value="UBQ-conjugating_enzyme/RWD"/>
</dbReference>
<accession>A0ABM4DQF8</accession>